<evidence type="ECO:0008006" key="3">
    <source>
        <dbReference type="Google" id="ProtNLM"/>
    </source>
</evidence>
<accession>A0A328CBE1</accession>
<dbReference type="AlphaFoldDB" id="A0A328CBE1"/>
<name>A0A328CBE1_9DELT</name>
<keyword evidence="2" id="KW-1185">Reference proteome</keyword>
<reference evidence="1 2" key="1">
    <citation type="submission" date="2018-05" db="EMBL/GenBank/DDBJ databases">
        <title>Lujinxingia marina gen. nov. sp. nov., a new facultative anaerobic member of the class Deltaproteobacteria, and proposal of Lujinxingaceae fam. nov.</title>
        <authorList>
            <person name="Li C.-M."/>
        </authorList>
    </citation>
    <scope>NUCLEOTIDE SEQUENCE [LARGE SCALE GENOMIC DNA]</scope>
    <source>
        <strain evidence="1 2">B210</strain>
    </source>
</reference>
<sequence>MEALWFRSIRQETFDRRSNVALTRTSSHELRRSFDARAPANELAPPAAPDDALCDDAFGIEWLNELDRLTAIHERGELTDDEYVTRALGGGD</sequence>
<protein>
    <recommendedName>
        <fullName evidence="3">SHOCT domain-containing protein</fullName>
    </recommendedName>
</protein>
<comment type="caution">
    <text evidence="1">The sequence shown here is derived from an EMBL/GenBank/DDBJ whole genome shotgun (WGS) entry which is preliminary data.</text>
</comment>
<evidence type="ECO:0000313" key="2">
    <source>
        <dbReference type="Proteomes" id="UP000249169"/>
    </source>
</evidence>
<gene>
    <name evidence="1" type="ORF">DL240_04645</name>
</gene>
<dbReference type="Proteomes" id="UP000249169">
    <property type="component" value="Unassembled WGS sequence"/>
</dbReference>
<dbReference type="RefSeq" id="WP_111728674.1">
    <property type="nucleotide sequence ID" value="NZ_QHKO01000001.1"/>
</dbReference>
<proteinExistence type="predicted"/>
<evidence type="ECO:0000313" key="1">
    <source>
        <dbReference type="EMBL" id="RAL25502.1"/>
    </source>
</evidence>
<organism evidence="1 2">
    <name type="scientific">Lujinxingia litoralis</name>
    <dbReference type="NCBI Taxonomy" id="2211119"/>
    <lineage>
        <taxon>Bacteria</taxon>
        <taxon>Deltaproteobacteria</taxon>
        <taxon>Bradymonadales</taxon>
        <taxon>Lujinxingiaceae</taxon>
        <taxon>Lujinxingia</taxon>
    </lineage>
</organism>
<dbReference type="EMBL" id="QHKO01000001">
    <property type="protein sequence ID" value="RAL25502.1"/>
    <property type="molecule type" value="Genomic_DNA"/>
</dbReference>